<name>A0AAV9ZJW2_9AGAR</name>
<evidence type="ECO:0000313" key="1">
    <source>
        <dbReference type="EMBL" id="KAK6984484.1"/>
    </source>
</evidence>
<sequence>MNAPHPWLAASQNLQAPLVVNRANVSDISSNSANDGHHYIAELSARFICHLFCCVAARTQNRYAPAQFHKCSVAAYPRAPPMFPT</sequence>
<protein>
    <submittedName>
        <fullName evidence="1">Uncharacterized protein</fullName>
    </submittedName>
</protein>
<evidence type="ECO:0000313" key="2">
    <source>
        <dbReference type="Proteomes" id="UP001362999"/>
    </source>
</evidence>
<comment type="caution">
    <text evidence="1">The sequence shown here is derived from an EMBL/GenBank/DDBJ whole genome shotgun (WGS) entry which is preliminary data.</text>
</comment>
<dbReference type="AlphaFoldDB" id="A0AAV9ZJW2"/>
<keyword evidence="2" id="KW-1185">Reference proteome</keyword>
<dbReference type="Proteomes" id="UP001362999">
    <property type="component" value="Unassembled WGS sequence"/>
</dbReference>
<proteinExistence type="predicted"/>
<reference evidence="1 2" key="1">
    <citation type="journal article" date="2024" name="J Genomics">
        <title>Draft genome sequencing and assembly of Favolaschia claudopus CIRM-BRFM 2984 isolated from oak limbs.</title>
        <authorList>
            <person name="Navarro D."/>
            <person name="Drula E."/>
            <person name="Chaduli D."/>
            <person name="Cazenave R."/>
            <person name="Ahrendt S."/>
            <person name="Wang J."/>
            <person name="Lipzen A."/>
            <person name="Daum C."/>
            <person name="Barry K."/>
            <person name="Grigoriev I.V."/>
            <person name="Favel A."/>
            <person name="Rosso M.N."/>
            <person name="Martin F."/>
        </authorList>
    </citation>
    <scope>NUCLEOTIDE SEQUENCE [LARGE SCALE GENOMIC DNA]</scope>
    <source>
        <strain evidence="1 2">CIRM-BRFM 2984</strain>
    </source>
</reference>
<gene>
    <name evidence="1" type="ORF">R3P38DRAFT_3231725</name>
</gene>
<dbReference type="EMBL" id="JAWWNJ010000137">
    <property type="protein sequence ID" value="KAK6984484.1"/>
    <property type="molecule type" value="Genomic_DNA"/>
</dbReference>
<accession>A0AAV9ZJW2</accession>
<organism evidence="1 2">
    <name type="scientific">Favolaschia claudopus</name>
    <dbReference type="NCBI Taxonomy" id="2862362"/>
    <lineage>
        <taxon>Eukaryota</taxon>
        <taxon>Fungi</taxon>
        <taxon>Dikarya</taxon>
        <taxon>Basidiomycota</taxon>
        <taxon>Agaricomycotina</taxon>
        <taxon>Agaricomycetes</taxon>
        <taxon>Agaricomycetidae</taxon>
        <taxon>Agaricales</taxon>
        <taxon>Marasmiineae</taxon>
        <taxon>Mycenaceae</taxon>
        <taxon>Favolaschia</taxon>
    </lineage>
</organism>